<dbReference type="Proteomes" id="UP000233526">
    <property type="component" value="Unassembled WGS sequence"/>
</dbReference>
<comment type="caution">
    <text evidence="1">The sequence shown here is derived from an EMBL/GenBank/DDBJ whole genome shotgun (WGS) entry which is preliminary data.</text>
</comment>
<evidence type="ECO:0000313" key="2">
    <source>
        <dbReference type="Proteomes" id="UP000233526"/>
    </source>
</evidence>
<dbReference type="InterPro" id="IPR021352">
    <property type="entry name" value="DUF2971"/>
</dbReference>
<dbReference type="AlphaFoldDB" id="A0A2N3IPA6"/>
<protein>
    <recommendedName>
        <fullName evidence="3">DUF2971 domain-containing protein</fullName>
    </recommendedName>
</protein>
<evidence type="ECO:0000313" key="1">
    <source>
        <dbReference type="EMBL" id="PKQ72893.1"/>
    </source>
</evidence>
<gene>
    <name evidence="1" type="ORF">AOX56_06200</name>
</gene>
<name>A0A2N3IPA6_AERSO</name>
<sequence>MNTSLNFFKFKPINMWLLDSIINSSIYAAKPESLNDPFDCQIDFEFELKKAALNEMNHANAIPQVALNNPAFIDNWRSVLSSCGVVSFTQDDVSHKAIENILMWTHYADEHKGVCLEYSVGKEYISNNWIGGNVENPLVICRSVNYKSELSINCLGNDFKNEREFVIALLEDYLTTKTTPWSYEREGRIIFTKNGSVALPREALIAVRFGLKSSNEHVRLIKRILADYSPETRVFKAVKEKNNIKFIDV</sequence>
<proteinExistence type="predicted"/>
<dbReference type="Pfam" id="PF11185">
    <property type="entry name" value="DUF2971"/>
    <property type="match status" value="1"/>
</dbReference>
<dbReference type="EMBL" id="LJZX01000067">
    <property type="protein sequence ID" value="PKQ72893.1"/>
    <property type="molecule type" value="Genomic_DNA"/>
</dbReference>
<reference evidence="1 2" key="1">
    <citation type="journal article" date="2017" name="Front. Microbiol.">
        <title>Strong Genomic and Phenotypic Heterogeneity in the Aeromonas sobria Species Complex.</title>
        <authorList>
            <person name="Gauthier J."/>
            <person name="Vincent A.T."/>
            <person name="Charette S.J."/>
            <person name="Derome N."/>
        </authorList>
    </citation>
    <scope>NUCLEOTIDE SEQUENCE [LARGE SCALE GENOMIC DNA]</scope>
    <source>
        <strain evidence="1 2">JF2635</strain>
    </source>
</reference>
<accession>A0A2N3IPA6</accession>
<dbReference type="RefSeq" id="WP_101320423.1">
    <property type="nucleotide sequence ID" value="NZ_CAWNSS010000067.1"/>
</dbReference>
<evidence type="ECO:0008006" key="3">
    <source>
        <dbReference type="Google" id="ProtNLM"/>
    </source>
</evidence>
<organism evidence="1 2">
    <name type="scientific">Aeromonas sobria</name>
    <dbReference type="NCBI Taxonomy" id="646"/>
    <lineage>
        <taxon>Bacteria</taxon>
        <taxon>Pseudomonadati</taxon>
        <taxon>Pseudomonadota</taxon>
        <taxon>Gammaproteobacteria</taxon>
        <taxon>Aeromonadales</taxon>
        <taxon>Aeromonadaceae</taxon>
        <taxon>Aeromonas</taxon>
    </lineage>
</organism>